<dbReference type="AlphaFoldDB" id="A0A2A8ULW4"/>
<evidence type="ECO:0000313" key="1">
    <source>
        <dbReference type="EMBL" id="PFK40291.1"/>
    </source>
</evidence>
<proteinExistence type="predicted"/>
<evidence type="ECO:0000313" key="4">
    <source>
        <dbReference type="Proteomes" id="UP000242656"/>
    </source>
</evidence>
<reference evidence="3 4" key="1">
    <citation type="submission" date="2017-09" db="EMBL/GenBank/DDBJ databases">
        <title>Large-scale bioinformatics analysis of Bacillus genomes uncovers conserved roles of natural products in bacterial physiology.</title>
        <authorList>
            <consortium name="Agbiome Team Llc"/>
            <person name="Bleich R.M."/>
            <person name="Grubbs K.J."/>
            <person name="Santa Maria K.C."/>
            <person name="Allen S.E."/>
            <person name="Farag S."/>
            <person name="Shank E.A."/>
            <person name="Bowers A."/>
        </authorList>
    </citation>
    <scope>NUCLEOTIDE SEQUENCE [LARGE SCALE GENOMIC DNA]</scope>
    <source>
        <strain evidence="2 3">AFS067272</strain>
        <strain evidence="1 4">AFS083043</strain>
    </source>
</reference>
<dbReference type="Proteomes" id="UP000242656">
    <property type="component" value="Unassembled WGS sequence"/>
</dbReference>
<dbReference type="Proteomes" id="UP000226357">
    <property type="component" value="Unassembled WGS sequence"/>
</dbReference>
<evidence type="ECO:0000313" key="3">
    <source>
        <dbReference type="Proteomes" id="UP000226357"/>
    </source>
</evidence>
<evidence type="ECO:0000313" key="2">
    <source>
        <dbReference type="EMBL" id="PFS05524.1"/>
    </source>
</evidence>
<name>A0A2A8ULW4_BACCE</name>
<sequence length="52" mass="6013">MWNMERLPIVVCPKCHMSFELDHVLTAQSNQNVIYICPACKYSIRNIETSKG</sequence>
<organism evidence="2 3">
    <name type="scientific">Bacillus cereus</name>
    <dbReference type="NCBI Taxonomy" id="1396"/>
    <lineage>
        <taxon>Bacteria</taxon>
        <taxon>Bacillati</taxon>
        <taxon>Bacillota</taxon>
        <taxon>Bacilli</taxon>
        <taxon>Bacillales</taxon>
        <taxon>Bacillaceae</taxon>
        <taxon>Bacillus</taxon>
        <taxon>Bacillus cereus group</taxon>
    </lineage>
</organism>
<accession>A0A2A8ULW4</accession>
<dbReference type="EMBL" id="NVBO01000031">
    <property type="protein sequence ID" value="PFS05524.1"/>
    <property type="molecule type" value="Genomic_DNA"/>
</dbReference>
<protein>
    <submittedName>
        <fullName evidence="2">Uncharacterized protein</fullName>
    </submittedName>
</protein>
<dbReference type="EMBL" id="NUWN01000049">
    <property type="protein sequence ID" value="PFK40291.1"/>
    <property type="molecule type" value="Genomic_DNA"/>
</dbReference>
<gene>
    <name evidence="1" type="ORF">COI93_13175</name>
    <name evidence="2" type="ORF">COK38_04440</name>
</gene>
<comment type="caution">
    <text evidence="2">The sequence shown here is derived from an EMBL/GenBank/DDBJ whole genome shotgun (WGS) entry which is preliminary data.</text>
</comment>